<feature type="region of interest" description="Disordered" evidence="1">
    <location>
        <begin position="102"/>
        <end position="121"/>
    </location>
</feature>
<evidence type="ECO:0000313" key="4">
    <source>
        <dbReference type="WBParaSite" id="ECPE_0000277201-mRNA-1"/>
    </source>
</evidence>
<name>A0A183A734_9TREM</name>
<sequence>MKRYSVAIIFYECTMYLVGTHNSRPTRYVLSTKLDCFVPGKPCHQDYLEISAKLPRSSDLSSSDDDVVEHADGTGDGAGVNELLLPFARICLVNATKSTAAADESGAMEEQQAEQSDDATNGEFVFGHGSSSVGLVFGPLLPAVGLQFTSNLNLLNMDPHHTPGKGILIEYIALFCTPIKAPSGNGLVDYRFRALAHSTVAYAEIFCPPDRWLEPQQPTSSAESFVIPKQDSQNTSNDTFPWWLQRRRHATHICDHHQKSWKPHRIPAACLTESELSAFVANVEMLTRKGITSIPAIHVAPVDTNHRNQTADSNAIWYSATVVPLNNDSWIGVSAPVVIGPNTVQSESRLHTGTSETEAKSEVKLEYGLLESCLERSFHLNDTIDFLCTSWRG</sequence>
<accession>A0A183A734</accession>
<evidence type="ECO:0000313" key="3">
    <source>
        <dbReference type="Proteomes" id="UP000272942"/>
    </source>
</evidence>
<gene>
    <name evidence="2" type="ORF">ECPE_LOCUS2769</name>
</gene>
<proteinExistence type="predicted"/>
<dbReference type="AlphaFoldDB" id="A0A183A734"/>
<organism evidence="4">
    <name type="scientific">Echinostoma caproni</name>
    <dbReference type="NCBI Taxonomy" id="27848"/>
    <lineage>
        <taxon>Eukaryota</taxon>
        <taxon>Metazoa</taxon>
        <taxon>Spiralia</taxon>
        <taxon>Lophotrochozoa</taxon>
        <taxon>Platyhelminthes</taxon>
        <taxon>Trematoda</taxon>
        <taxon>Digenea</taxon>
        <taxon>Plagiorchiida</taxon>
        <taxon>Echinostomata</taxon>
        <taxon>Echinostomatoidea</taxon>
        <taxon>Echinostomatidae</taxon>
        <taxon>Echinostoma</taxon>
    </lineage>
</organism>
<protein>
    <submittedName>
        <fullName evidence="4">DUF3506 domain-containing protein</fullName>
    </submittedName>
</protein>
<evidence type="ECO:0000313" key="2">
    <source>
        <dbReference type="EMBL" id="VDP67375.1"/>
    </source>
</evidence>
<dbReference type="EMBL" id="UZAN01039843">
    <property type="protein sequence ID" value="VDP67375.1"/>
    <property type="molecule type" value="Genomic_DNA"/>
</dbReference>
<reference evidence="2 3" key="2">
    <citation type="submission" date="2018-11" db="EMBL/GenBank/DDBJ databases">
        <authorList>
            <consortium name="Pathogen Informatics"/>
        </authorList>
    </citation>
    <scope>NUCLEOTIDE SEQUENCE [LARGE SCALE GENOMIC DNA]</scope>
    <source>
        <strain evidence="2 3">Egypt</strain>
    </source>
</reference>
<keyword evidence="3" id="KW-1185">Reference proteome</keyword>
<evidence type="ECO:0000256" key="1">
    <source>
        <dbReference type="SAM" id="MobiDB-lite"/>
    </source>
</evidence>
<dbReference type="OrthoDB" id="6281103at2759"/>
<dbReference type="Proteomes" id="UP000272942">
    <property type="component" value="Unassembled WGS sequence"/>
</dbReference>
<dbReference type="WBParaSite" id="ECPE_0000277201-mRNA-1">
    <property type="protein sequence ID" value="ECPE_0000277201-mRNA-1"/>
    <property type="gene ID" value="ECPE_0000277201"/>
</dbReference>
<reference evidence="4" key="1">
    <citation type="submission" date="2016-06" db="UniProtKB">
        <authorList>
            <consortium name="WormBaseParasite"/>
        </authorList>
    </citation>
    <scope>IDENTIFICATION</scope>
</reference>